<reference evidence="1" key="1">
    <citation type="submission" date="2020-05" db="EMBL/GenBank/DDBJ databases">
        <title>Large-scale comparative analyses of tick genomes elucidate their genetic diversity and vector capacities.</title>
        <authorList>
            <person name="Jia N."/>
            <person name="Wang J."/>
            <person name="Shi W."/>
            <person name="Du L."/>
            <person name="Sun Y."/>
            <person name="Zhan W."/>
            <person name="Jiang J."/>
            <person name="Wang Q."/>
            <person name="Zhang B."/>
            <person name="Ji P."/>
            <person name="Sakyi L.B."/>
            <person name="Cui X."/>
            <person name="Yuan T."/>
            <person name="Jiang B."/>
            <person name="Yang W."/>
            <person name="Lam T.T.-Y."/>
            <person name="Chang Q."/>
            <person name="Ding S."/>
            <person name="Wang X."/>
            <person name="Zhu J."/>
            <person name="Ruan X."/>
            <person name="Zhao L."/>
            <person name="Wei J."/>
            <person name="Que T."/>
            <person name="Du C."/>
            <person name="Cheng J."/>
            <person name="Dai P."/>
            <person name="Han X."/>
            <person name="Huang E."/>
            <person name="Gao Y."/>
            <person name="Liu J."/>
            <person name="Shao H."/>
            <person name="Ye R."/>
            <person name="Li L."/>
            <person name="Wei W."/>
            <person name="Wang X."/>
            <person name="Wang C."/>
            <person name="Yang T."/>
            <person name="Huo Q."/>
            <person name="Li W."/>
            <person name="Guo W."/>
            <person name="Chen H."/>
            <person name="Zhou L."/>
            <person name="Ni X."/>
            <person name="Tian J."/>
            <person name="Zhou Y."/>
            <person name="Sheng Y."/>
            <person name="Liu T."/>
            <person name="Pan Y."/>
            <person name="Xia L."/>
            <person name="Li J."/>
            <person name="Zhao F."/>
            <person name="Cao W."/>
        </authorList>
    </citation>
    <scope>NUCLEOTIDE SEQUENCE</scope>
    <source>
        <strain evidence="1">Hyas-2018</strain>
    </source>
</reference>
<protein>
    <submittedName>
        <fullName evidence="1">Uncharacterized protein</fullName>
    </submittedName>
</protein>
<name>A0ACB7SJJ6_HYAAI</name>
<organism evidence="1 2">
    <name type="scientific">Hyalomma asiaticum</name>
    <name type="common">Tick</name>
    <dbReference type="NCBI Taxonomy" id="266040"/>
    <lineage>
        <taxon>Eukaryota</taxon>
        <taxon>Metazoa</taxon>
        <taxon>Ecdysozoa</taxon>
        <taxon>Arthropoda</taxon>
        <taxon>Chelicerata</taxon>
        <taxon>Arachnida</taxon>
        <taxon>Acari</taxon>
        <taxon>Parasitiformes</taxon>
        <taxon>Ixodida</taxon>
        <taxon>Ixodoidea</taxon>
        <taxon>Ixodidae</taxon>
        <taxon>Hyalomminae</taxon>
        <taxon>Hyalomma</taxon>
    </lineage>
</organism>
<proteinExistence type="predicted"/>
<keyword evidence="2" id="KW-1185">Reference proteome</keyword>
<evidence type="ECO:0000313" key="2">
    <source>
        <dbReference type="Proteomes" id="UP000821845"/>
    </source>
</evidence>
<comment type="caution">
    <text evidence="1">The sequence shown here is derived from an EMBL/GenBank/DDBJ whole genome shotgun (WGS) entry which is preliminary data.</text>
</comment>
<accession>A0ACB7SJJ6</accession>
<sequence>MVDLSQDLERNYPPCVEDVPRYALFESRKKLFRPQIYQGLCFLIAEREKKSKEHNEEPGAFDNVSHSAILHSLNNSDGGPRAYSYIGDFLTDSAATVGLANLGTVKPSVPPKDTPECS</sequence>
<dbReference type="Proteomes" id="UP000821845">
    <property type="component" value="Chromosome 4"/>
</dbReference>
<gene>
    <name evidence="1" type="ORF">HPB50_019141</name>
</gene>
<evidence type="ECO:0000313" key="1">
    <source>
        <dbReference type="EMBL" id="KAH6933949.1"/>
    </source>
</evidence>
<dbReference type="EMBL" id="CM023484">
    <property type="protein sequence ID" value="KAH6933949.1"/>
    <property type="molecule type" value="Genomic_DNA"/>
</dbReference>